<sequence>MDGSGVDYAWGRISIPGTPVKRRYL</sequence>
<protein>
    <submittedName>
        <fullName evidence="1">Uncharacterized protein</fullName>
    </submittedName>
</protein>
<keyword evidence="2" id="KW-1185">Reference proteome</keyword>
<gene>
    <name evidence="1" type="ORF">CCACVL1_06108</name>
</gene>
<comment type="caution">
    <text evidence="1">The sequence shown here is derived from an EMBL/GenBank/DDBJ whole genome shotgun (WGS) entry which is preliminary data.</text>
</comment>
<dbReference type="AlphaFoldDB" id="A0A1R3JHC8"/>
<evidence type="ECO:0000313" key="2">
    <source>
        <dbReference type="Proteomes" id="UP000188268"/>
    </source>
</evidence>
<reference evidence="1 2" key="1">
    <citation type="submission" date="2013-09" db="EMBL/GenBank/DDBJ databases">
        <title>Corchorus capsularis genome sequencing.</title>
        <authorList>
            <person name="Alam M."/>
            <person name="Haque M.S."/>
            <person name="Islam M.S."/>
            <person name="Emdad E.M."/>
            <person name="Islam M.M."/>
            <person name="Ahmed B."/>
            <person name="Halim A."/>
            <person name="Hossen Q.M.M."/>
            <person name="Hossain M.Z."/>
            <person name="Ahmed R."/>
            <person name="Khan M.M."/>
            <person name="Islam R."/>
            <person name="Rashid M.M."/>
            <person name="Khan S.A."/>
            <person name="Rahman M.S."/>
            <person name="Alam M."/>
        </authorList>
    </citation>
    <scope>NUCLEOTIDE SEQUENCE [LARGE SCALE GENOMIC DNA]</scope>
    <source>
        <strain evidence="2">cv. CVL-1</strain>
        <tissue evidence="1">Whole seedling</tissue>
    </source>
</reference>
<evidence type="ECO:0000313" key="1">
    <source>
        <dbReference type="EMBL" id="OMO94222.1"/>
    </source>
</evidence>
<organism evidence="1 2">
    <name type="scientific">Corchorus capsularis</name>
    <name type="common">Jute</name>
    <dbReference type="NCBI Taxonomy" id="210143"/>
    <lineage>
        <taxon>Eukaryota</taxon>
        <taxon>Viridiplantae</taxon>
        <taxon>Streptophyta</taxon>
        <taxon>Embryophyta</taxon>
        <taxon>Tracheophyta</taxon>
        <taxon>Spermatophyta</taxon>
        <taxon>Magnoliopsida</taxon>
        <taxon>eudicotyledons</taxon>
        <taxon>Gunneridae</taxon>
        <taxon>Pentapetalae</taxon>
        <taxon>rosids</taxon>
        <taxon>malvids</taxon>
        <taxon>Malvales</taxon>
        <taxon>Malvaceae</taxon>
        <taxon>Grewioideae</taxon>
        <taxon>Apeibeae</taxon>
        <taxon>Corchorus</taxon>
    </lineage>
</organism>
<accession>A0A1R3JHC8</accession>
<dbReference type="EMBL" id="AWWV01007916">
    <property type="protein sequence ID" value="OMO94222.1"/>
    <property type="molecule type" value="Genomic_DNA"/>
</dbReference>
<dbReference type="Proteomes" id="UP000188268">
    <property type="component" value="Unassembled WGS sequence"/>
</dbReference>
<name>A0A1R3JHC8_COCAP</name>
<proteinExistence type="predicted"/>
<dbReference type="Gramene" id="OMO94222">
    <property type="protein sequence ID" value="OMO94222"/>
    <property type="gene ID" value="CCACVL1_06108"/>
</dbReference>